<accession>A0AAU7PKU6</accession>
<feature type="transmembrane region" description="Helical" evidence="1">
    <location>
        <begin position="6"/>
        <end position="24"/>
    </location>
</feature>
<protein>
    <submittedName>
        <fullName evidence="3">FHA domain-containing protein</fullName>
    </submittedName>
</protein>
<dbReference type="AlphaFoldDB" id="A0AAU7PKU6"/>
<keyword evidence="1" id="KW-1133">Transmembrane helix</keyword>
<dbReference type="Pfam" id="PF00498">
    <property type="entry name" value="FHA"/>
    <property type="match status" value="1"/>
</dbReference>
<proteinExistence type="predicted"/>
<evidence type="ECO:0000313" key="3">
    <source>
        <dbReference type="EMBL" id="XBS52446.1"/>
    </source>
</evidence>
<evidence type="ECO:0000259" key="2">
    <source>
        <dbReference type="PROSITE" id="PS50006"/>
    </source>
</evidence>
<sequence length="192" mass="21764">MQKTIIIAVFAVLLIILLIVLSITSKKRKELQERALNKHREEALERVLRNQDHEEKEKNKKVSNVPYAVDYSKSISSRKSKKQAEPGKLMVQLTAHSELSDQRYMLNPADGIVIGREKGQNSIVVTDPTVARRQCEIFLADGAVYLKDISSSSRTMIRRKKNTTYANSQGIKLLTGDRLYIGNMVFDITLFG</sequence>
<dbReference type="InterPro" id="IPR008984">
    <property type="entry name" value="SMAD_FHA_dom_sf"/>
</dbReference>
<keyword evidence="1" id="KW-0472">Membrane</keyword>
<dbReference type="RefSeq" id="WP_349943948.1">
    <property type="nucleotide sequence ID" value="NZ_CP157940.1"/>
</dbReference>
<dbReference type="SUPFAM" id="SSF49879">
    <property type="entry name" value="SMAD/FHA domain"/>
    <property type="match status" value="1"/>
</dbReference>
<reference evidence="3" key="1">
    <citation type="submission" date="2024-06" db="EMBL/GenBank/DDBJ databases">
        <title>Lacrimispora cavernae sp. nov., a novel anaerobe isolated from bat guano pile inside a cave.</title>
        <authorList>
            <person name="Miller S.L."/>
            <person name="Lu N."/>
            <person name="King J."/>
            <person name="Sankaranarayanan K."/>
            <person name="Lawson P.A."/>
        </authorList>
    </citation>
    <scope>NUCLEOTIDE SEQUENCE</scope>
    <source>
        <strain evidence="3">BS-2</strain>
    </source>
</reference>
<dbReference type="EMBL" id="CP157940">
    <property type="protein sequence ID" value="XBS52446.1"/>
    <property type="molecule type" value="Genomic_DNA"/>
</dbReference>
<dbReference type="CDD" id="cd00060">
    <property type="entry name" value="FHA"/>
    <property type="match status" value="1"/>
</dbReference>
<feature type="domain" description="FHA" evidence="2">
    <location>
        <begin position="112"/>
        <end position="162"/>
    </location>
</feature>
<dbReference type="PROSITE" id="PS50006">
    <property type="entry name" value="FHA_DOMAIN"/>
    <property type="match status" value="1"/>
</dbReference>
<dbReference type="InterPro" id="IPR000253">
    <property type="entry name" value="FHA_dom"/>
</dbReference>
<dbReference type="Gene3D" id="2.60.200.20">
    <property type="match status" value="1"/>
</dbReference>
<name>A0AAU7PKU6_9FIRM</name>
<gene>
    <name evidence="3" type="ORF">ABFV83_11395</name>
</gene>
<keyword evidence="1" id="KW-0812">Transmembrane</keyword>
<dbReference type="SMART" id="SM00240">
    <property type="entry name" value="FHA"/>
    <property type="match status" value="1"/>
</dbReference>
<evidence type="ECO:0000256" key="1">
    <source>
        <dbReference type="SAM" id="Phobius"/>
    </source>
</evidence>
<organism evidence="3">
    <name type="scientific">Lacrimispora sp. BS-2</name>
    <dbReference type="NCBI Taxonomy" id="3151850"/>
    <lineage>
        <taxon>Bacteria</taxon>
        <taxon>Bacillati</taxon>
        <taxon>Bacillota</taxon>
        <taxon>Clostridia</taxon>
        <taxon>Lachnospirales</taxon>
        <taxon>Lachnospiraceae</taxon>
        <taxon>Lacrimispora</taxon>
    </lineage>
</organism>